<sequence>MEPETRDYFFKAQSTLTLFKTQDLHSSCCLQAMAQELQMALKDQPMAAGSLRLFFKRLPSRDTSHQALVSPRSRRPSLKERVGKLKLSQKQGGHQQWTTAQQNKEHRGEERPQWVKAFGNYCPNQWITDGQVNNYRCSQVQMASRRLEECSVEQFRQRELGHHFRLFRGLHCFLLMLFLQGKSWLTYRTPGRDPHRVPVPVRLPPRLGAPSRRHPRVGTQAGPV</sequence>
<evidence type="ECO:0000313" key="2">
    <source>
        <dbReference type="EMBL" id="KAJ8245758.1"/>
    </source>
</evidence>
<organism evidence="2 3">
    <name type="scientific">Conger conger</name>
    <name type="common">Conger eel</name>
    <name type="synonym">Muraena conger</name>
    <dbReference type="NCBI Taxonomy" id="82655"/>
    <lineage>
        <taxon>Eukaryota</taxon>
        <taxon>Metazoa</taxon>
        <taxon>Chordata</taxon>
        <taxon>Craniata</taxon>
        <taxon>Vertebrata</taxon>
        <taxon>Euteleostomi</taxon>
        <taxon>Actinopterygii</taxon>
        <taxon>Neopterygii</taxon>
        <taxon>Teleostei</taxon>
        <taxon>Anguilliformes</taxon>
        <taxon>Congridae</taxon>
        <taxon>Conger</taxon>
    </lineage>
</organism>
<dbReference type="Proteomes" id="UP001152803">
    <property type="component" value="Unassembled WGS sequence"/>
</dbReference>
<evidence type="ECO:0000313" key="3">
    <source>
        <dbReference type="Proteomes" id="UP001152803"/>
    </source>
</evidence>
<proteinExistence type="predicted"/>
<dbReference type="EMBL" id="JAFJMO010000798">
    <property type="protein sequence ID" value="KAJ8245758.1"/>
    <property type="molecule type" value="Genomic_DNA"/>
</dbReference>
<dbReference type="AlphaFoldDB" id="A0A9Q1CU63"/>
<feature type="region of interest" description="Disordered" evidence="1">
    <location>
        <begin position="196"/>
        <end position="224"/>
    </location>
</feature>
<gene>
    <name evidence="2" type="ORF">COCON_G00235100</name>
</gene>
<name>A0A9Q1CU63_CONCO</name>
<protein>
    <submittedName>
        <fullName evidence="2">Uncharacterized protein</fullName>
    </submittedName>
</protein>
<evidence type="ECO:0000256" key="1">
    <source>
        <dbReference type="SAM" id="MobiDB-lite"/>
    </source>
</evidence>
<comment type="caution">
    <text evidence="2">The sequence shown here is derived from an EMBL/GenBank/DDBJ whole genome shotgun (WGS) entry which is preliminary data.</text>
</comment>
<feature type="compositionally biased region" description="Low complexity" evidence="1">
    <location>
        <begin position="198"/>
        <end position="210"/>
    </location>
</feature>
<accession>A0A9Q1CU63</accession>
<keyword evidence="3" id="KW-1185">Reference proteome</keyword>
<reference evidence="2" key="1">
    <citation type="journal article" date="2023" name="Science">
        <title>Genome structures resolve the early diversification of teleost fishes.</title>
        <authorList>
            <person name="Parey E."/>
            <person name="Louis A."/>
            <person name="Montfort J."/>
            <person name="Bouchez O."/>
            <person name="Roques C."/>
            <person name="Iampietro C."/>
            <person name="Lluch J."/>
            <person name="Castinel A."/>
            <person name="Donnadieu C."/>
            <person name="Desvignes T."/>
            <person name="Floi Bucao C."/>
            <person name="Jouanno E."/>
            <person name="Wen M."/>
            <person name="Mejri S."/>
            <person name="Dirks R."/>
            <person name="Jansen H."/>
            <person name="Henkel C."/>
            <person name="Chen W.J."/>
            <person name="Zahm M."/>
            <person name="Cabau C."/>
            <person name="Klopp C."/>
            <person name="Thompson A.W."/>
            <person name="Robinson-Rechavi M."/>
            <person name="Braasch I."/>
            <person name="Lecointre G."/>
            <person name="Bobe J."/>
            <person name="Postlethwait J.H."/>
            <person name="Berthelot C."/>
            <person name="Roest Crollius H."/>
            <person name="Guiguen Y."/>
        </authorList>
    </citation>
    <scope>NUCLEOTIDE SEQUENCE</scope>
    <source>
        <strain evidence="2">Concon-B</strain>
    </source>
</reference>
<feature type="region of interest" description="Disordered" evidence="1">
    <location>
        <begin position="89"/>
        <end position="109"/>
    </location>
</feature>
<feature type="compositionally biased region" description="Polar residues" evidence="1">
    <location>
        <begin position="89"/>
        <end position="102"/>
    </location>
</feature>